<gene>
    <name evidence="7" type="ORF">ZIOFF_012065</name>
</gene>
<evidence type="ECO:0000256" key="4">
    <source>
        <dbReference type="ARBA" id="ARBA00022989"/>
    </source>
</evidence>
<comment type="subcellular location">
    <subcellularLocation>
        <location evidence="1">Membrane</location>
        <topology evidence="1">Multi-pass membrane protein</topology>
    </subcellularLocation>
</comment>
<dbReference type="InterPro" id="IPR044991">
    <property type="entry name" value="TET_plant"/>
</dbReference>
<evidence type="ECO:0000313" key="7">
    <source>
        <dbReference type="EMBL" id="KAG6529851.1"/>
    </source>
</evidence>
<keyword evidence="4 6" id="KW-1133">Transmembrane helix</keyword>
<name>A0A8J5I6T6_ZINOF</name>
<dbReference type="Pfam" id="PF00335">
    <property type="entry name" value="Tetraspanin"/>
    <property type="match status" value="1"/>
</dbReference>
<keyword evidence="8" id="KW-1185">Reference proteome</keyword>
<feature type="transmembrane region" description="Helical" evidence="6">
    <location>
        <begin position="44"/>
        <end position="68"/>
    </location>
</feature>
<protein>
    <recommendedName>
        <fullName evidence="9">Tetraspanin-8</fullName>
    </recommendedName>
</protein>
<dbReference type="Proteomes" id="UP000734854">
    <property type="component" value="Unassembled WGS sequence"/>
</dbReference>
<comment type="similarity">
    <text evidence="2">Belongs to the tetraspanin (TM4SF) family.</text>
</comment>
<dbReference type="InterPro" id="IPR018499">
    <property type="entry name" value="Tetraspanin/Peripherin"/>
</dbReference>
<evidence type="ECO:0000256" key="6">
    <source>
        <dbReference type="SAM" id="Phobius"/>
    </source>
</evidence>
<comment type="caution">
    <text evidence="7">The sequence shown here is derived from an EMBL/GenBank/DDBJ whole genome shotgun (WGS) entry which is preliminary data.</text>
</comment>
<organism evidence="7 8">
    <name type="scientific">Zingiber officinale</name>
    <name type="common">Ginger</name>
    <name type="synonym">Amomum zingiber</name>
    <dbReference type="NCBI Taxonomy" id="94328"/>
    <lineage>
        <taxon>Eukaryota</taxon>
        <taxon>Viridiplantae</taxon>
        <taxon>Streptophyta</taxon>
        <taxon>Embryophyta</taxon>
        <taxon>Tracheophyta</taxon>
        <taxon>Spermatophyta</taxon>
        <taxon>Magnoliopsida</taxon>
        <taxon>Liliopsida</taxon>
        <taxon>Zingiberales</taxon>
        <taxon>Zingiberaceae</taxon>
        <taxon>Zingiber</taxon>
    </lineage>
</organism>
<evidence type="ECO:0008006" key="9">
    <source>
        <dbReference type="Google" id="ProtNLM"/>
    </source>
</evidence>
<sequence length="271" mass="29748">MRKISNAVLGVVNLLTLLLSLPVIAVALWLTFRSAALSECGRFLLLPLLAVGAALFVTSLLGLVGSFFRVSGFLWTYLAVLSLVILAVLAFAVMALAVTNRSVGRALSGKGYEEYRLGHYSLWLQRRVHEWKNWKVISSCLKEGKVCRRGSIFAGIMAGLFFRRNLTPIQSGCCKPPKYCKFKNTNATSTIPDSATASSSPDCLAWSNNLHQLCYSCSSCKAGVVAVLRRGWKKLTIANLILLILVIIMSSLTCCALRNNRRRRHVTGAHP</sequence>
<dbReference type="EMBL" id="JACMSC010000003">
    <property type="protein sequence ID" value="KAG6529851.1"/>
    <property type="molecule type" value="Genomic_DNA"/>
</dbReference>
<feature type="transmembrane region" description="Helical" evidence="6">
    <location>
        <begin position="74"/>
        <end position="98"/>
    </location>
</feature>
<reference evidence="7 8" key="1">
    <citation type="submission" date="2020-08" db="EMBL/GenBank/DDBJ databases">
        <title>Plant Genome Project.</title>
        <authorList>
            <person name="Zhang R.-G."/>
        </authorList>
    </citation>
    <scope>NUCLEOTIDE SEQUENCE [LARGE SCALE GENOMIC DNA]</scope>
    <source>
        <tissue evidence="7">Rhizome</tissue>
    </source>
</reference>
<dbReference type="AlphaFoldDB" id="A0A8J5I6T6"/>
<feature type="transmembrane region" description="Helical" evidence="6">
    <location>
        <begin position="12"/>
        <end position="32"/>
    </location>
</feature>
<evidence type="ECO:0000256" key="2">
    <source>
        <dbReference type="ARBA" id="ARBA00006840"/>
    </source>
</evidence>
<evidence type="ECO:0000256" key="1">
    <source>
        <dbReference type="ARBA" id="ARBA00004141"/>
    </source>
</evidence>
<evidence type="ECO:0000256" key="5">
    <source>
        <dbReference type="ARBA" id="ARBA00023136"/>
    </source>
</evidence>
<accession>A0A8J5I6T6</accession>
<dbReference type="PANTHER" id="PTHR32191">
    <property type="entry name" value="TETRASPANIN-8-RELATED"/>
    <property type="match status" value="1"/>
</dbReference>
<keyword evidence="5 6" id="KW-0472">Membrane</keyword>
<feature type="transmembrane region" description="Helical" evidence="6">
    <location>
        <begin position="237"/>
        <end position="257"/>
    </location>
</feature>
<dbReference type="GO" id="GO:0016020">
    <property type="term" value="C:membrane"/>
    <property type="evidence" value="ECO:0007669"/>
    <property type="project" value="UniProtKB-SubCell"/>
</dbReference>
<evidence type="ECO:0000313" key="8">
    <source>
        <dbReference type="Proteomes" id="UP000734854"/>
    </source>
</evidence>
<evidence type="ECO:0000256" key="3">
    <source>
        <dbReference type="ARBA" id="ARBA00022692"/>
    </source>
</evidence>
<dbReference type="GO" id="GO:0009734">
    <property type="term" value="P:auxin-activated signaling pathway"/>
    <property type="evidence" value="ECO:0007669"/>
    <property type="project" value="InterPro"/>
</dbReference>
<proteinExistence type="inferred from homology"/>
<keyword evidence="3 6" id="KW-0812">Transmembrane</keyword>
<dbReference type="PRINTS" id="PR00259">
    <property type="entry name" value="TMFOUR"/>
</dbReference>